<dbReference type="Proteomes" id="UP001500804">
    <property type="component" value="Unassembled WGS sequence"/>
</dbReference>
<comment type="caution">
    <text evidence="1">The sequence shown here is derived from an EMBL/GenBank/DDBJ whole genome shotgun (WGS) entry which is preliminary data.</text>
</comment>
<evidence type="ECO:0000313" key="2">
    <source>
        <dbReference type="Proteomes" id="UP001500804"/>
    </source>
</evidence>
<name>A0ABP9NCW5_9PSEU</name>
<reference evidence="2" key="1">
    <citation type="journal article" date="2019" name="Int. J. Syst. Evol. Microbiol.">
        <title>The Global Catalogue of Microorganisms (GCM) 10K type strain sequencing project: providing services to taxonomists for standard genome sequencing and annotation.</title>
        <authorList>
            <consortium name="The Broad Institute Genomics Platform"/>
            <consortium name="The Broad Institute Genome Sequencing Center for Infectious Disease"/>
            <person name="Wu L."/>
            <person name="Ma J."/>
        </authorList>
    </citation>
    <scope>NUCLEOTIDE SEQUENCE [LARGE SCALE GENOMIC DNA]</scope>
    <source>
        <strain evidence="2">JCM 18302</strain>
    </source>
</reference>
<gene>
    <name evidence="1" type="ORF">GCM10023320_09270</name>
</gene>
<accession>A0ABP9NCW5</accession>
<protein>
    <submittedName>
        <fullName evidence="1">Uncharacterized protein</fullName>
    </submittedName>
</protein>
<dbReference type="EMBL" id="BAABJO010000003">
    <property type="protein sequence ID" value="GAA5113527.1"/>
    <property type="molecule type" value="Genomic_DNA"/>
</dbReference>
<evidence type="ECO:0000313" key="1">
    <source>
        <dbReference type="EMBL" id="GAA5113527.1"/>
    </source>
</evidence>
<organism evidence="1 2">
    <name type="scientific">Pseudonocardia adelaidensis</name>
    <dbReference type="NCBI Taxonomy" id="648754"/>
    <lineage>
        <taxon>Bacteria</taxon>
        <taxon>Bacillati</taxon>
        <taxon>Actinomycetota</taxon>
        <taxon>Actinomycetes</taxon>
        <taxon>Pseudonocardiales</taxon>
        <taxon>Pseudonocardiaceae</taxon>
        <taxon>Pseudonocardia</taxon>
    </lineage>
</organism>
<proteinExistence type="predicted"/>
<dbReference type="RefSeq" id="WP_345603494.1">
    <property type="nucleotide sequence ID" value="NZ_BAABJO010000003.1"/>
</dbReference>
<sequence>MRYEFTVAVRLPEAAIAAFPELQVARASGKGTTLYGPVTDRAHLDGLLARFGDLGLEVVDMHRLPD</sequence>
<keyword evidence="2" id="KW-1185">Reference proteome</keyword>